<dbReference type="Proteomes" id="UP000635477">
    <property type="component" value="Unassembled WGS sequence"/>
</dbReference>
<feature type="compositionally biased region" description="Polar residues" evidence="1">
    <location>
        <begin position="406"/>
        <end position="425"/>
    </location>
</feature>
<reference evidence="2" key="1">
    <citation type="journal article" date="2020" name="BMC Genomics">
        <title>Correction to: Identification and distribution of gene clusters required for synthesis of sphingolipid metabolism inhibitors in diverse species of the filamentous fungus Fusarium.</title>
        <authorList>
            <person name="Kim H.S."/>
            <person name="Lohmar J.M."/>
            <person name="Busman M."/>
            <person name="Brown D.W."/>
            <person name="Naumann T.A."/>
            <person name="Divon H.H."/>
            <person name="Lysoe E."/>
            <person name="Uhlig S."/>
            <person name="Proctor R.H."/>
        </authorList>
    </citation>
    <scope>NUCLEOTIDE SEQUENCE</scope>
    <source>
        <strain evidence="2">NRRL 22465</strain>
    </source>
</reference>
<proteinExistence type="predicted"/>
<feature type="region of interest" description="Disordered" evidence="1">
    <location>
        <begin position="391"/>
        <end position="425"/>
    </location>
</feature>
<dbReference type="OrthoDB" id="4835412at2759"/>
<feature type="compositionally biased region" description="Basic and acidic residues" evidence="1">
    <location>
        <begin position="273"/>
        <end position="287"/>
    </location>
</feature>
<feature type="region of interest" description="Disordered" evidence="1">
    <location>
        <begin position="437"/>
        <end position="485"/>
    </location>
</feature>
<feature type="non-terminal residue" evidence="2">
    <location>
        <position position="619"/>
    </location>
</feature>
<gene>
    <name evidence="2" type="ORF">FZEAL_2501</name>
</gene>
<feature type="region of interest" description="Disordered" evidence="1">
    <location>
        <begin position="228"/>
        <end position="335"/>
    </location>
</feature>
<sequence>PNNNTGKWYIIRYEEHDFDFKDNPLKGGAAHLRSKKHGKMASDSATVIDVLGVEVISCDKALADKNNAVARGEMGSRSEYHVAKESSPMVHQDFMADSIEVVAKVATPVSQMDESTGNTPVMGHFSTAKRRNTTSQDAIINPTTGRVYLVYNKASLQRVPGLLLSITDLNAKLQQDLPECYRQERESNRFSWAEVYEDEGPKVSMRRFPFMFLEHSSSRGYSTYGWVTSDDDAVENGPRVRERVSVASESRAEAPVGNLEGIDAQERNIQARAETDPKSSDAARDQQTDTARNLITSPLDKTADTDPVSEKSISQQSMRPEEDGHPLQKIQPDQAVEDYTTRAIPAKTEERVHFNQAVFVPMESRASFTHGSNKYSYIDAPEVSHLQQSQMDYTTPGHDPPGIPAKTQSYTAEEPNAQPTSNESCQSKEYCALELAPGTPLHNSTRPDNARQFVSPSCRQSQASARPSSGPTRPASSMAHQSPKLSRTLPHIRLHHSYTSPASSTQNSGRHVETRFIAQSSLLESDNAWSSASKAATPSYSNHNPGYMITYDEDEWVSQFPFEVSSRLHRMNRKADLVDRSPQLHDFVNTDGYYQCPFCHLVGARAEWFNKHLVTQCCV</sequence>
<name>A0A8H4URB6_9HYPO</name>
<organism evidence="2 3">
    <name type="scientific">Fusarium zealandicum</name>
    <dbReference type="NCBI Taxonomy" id="1053134"/>
    <lineage>
        <taxon>Eukaryota</taxon>
        <taxon>Fungi</taxon>
        <taxon>Dikarya</taxon>
        <taxon>Ascomycota</taxon>
        <taxon>Pezizomycotina</taxon>
        <taxon>Sordariomycetes</taxon>
        <taxon>Hypocreomycetidae</taxon>
        <taxon>Hypocreales</taxon>
        <taxon>Nectriaceae</taxon>
        <taxon>Fusarium</taxon>
        <taxon>Fusarium staphyleae species complex</taxon>
    </lineage>
</organism>
<keyword evidence="3" id="KW-1185">Reference proteome</keyword>
<comment type="caution">
    <text evidence="2">The sequence shown here is derived from an EMBL/GenBank/DDBJ whole genome shotgun (WGS) entry which is preliminary data.</text>
</comment>
<reference evidence="2" key="2">
    <citation type="submission" date="2020-05" db="EMBL/GenBank/DDBJ databases">
        <authorList>
            <person name="Kim H.-S."/>
            <person name="Proctor R.H."/>
            <person name="Brown D.W."/>
        </authorList>
    </citation>
    <scope>NUCLEOTIDE SEQUENCE</scope>
    <source>
        <strain evidence="2">NRRL 22465</strain>
    </source>
</reference>
<feature type="compositionally biased region" description="Polar residues" evidence="1">
    <location>
        <begin position="441"/>
        <end position="485"/>
    </location>
</feature>
<evidence type="ECO:0000313" key="2">
    <source>
        <dbReference type="EMBL" id="KAF4981779.1"/>
    </source>
</evidence>
<accession>A0A8H4URB6</accession>
<dbReference type="AlphaFoldDB" id="A0A8H4URB6"/>
<evidence type="ECO:0000256" key="1">
    <source>
        <dbReference type="SAM" id="MobiDB-lite"/>
    </source>
</evidence>
<evidence type="ECO:0000313" key="3">
    <source>
        <dbReference type="Proteomes" id="UP000635477"/>
    </source>
</evidence>
<protein>
    <submittedName>
        <fullName evidence="2">Uncharacterized protein</fullName>
    </submittedName>
</protein>
<dbReference type="EMBL" id="JABEYC010000151">
    <property type="protein sequence ID" value="KAF4981779.1"/>
    <property type="molecule type" value="Genomic_DNA"/>
</dbReference>